<dbReference type="PANTHER" id="PTHR10529">
    <property type="entry name" value="AP COMPLEX SUBUNIT MU"/>
    <property type="match status" value="1"/>
</dbReference>
<proteinExistence type="predicted"/>
<evidence type="ECO:0000256" key="1">
    <source>
        <dbReference type="ARBA" id="ARBA00004277"/>
    </source>
</evidence>
<protein>
    <submittedName>
        <fullName evidence="6">AP-2 complex subunit mu (Trinotate prediction)</fullName>
    </submittedName>
</protein>
<evidence type="ECO:0000256" key="3">
    <source>
        <dbReference type="ARBA" id="ARBA00022927"/>
    </source>
</evidence>
<dbReference type="GO" id="GO:0030131">
    <property type="term" value="C:clathrin adaptor complex"/>
    <property type="evidence" value="ECO:0007669"/>
    <property type="project" value="InterPro"/>
</dbReference>
<name>A0A6G3MFE2_HENSL</name>
<dbReference type="GO" id="GO:0005905">
    <property type="term" value="C:clathrin-coated pit"/>
    <property type="evidence" value="ECO:0007669"/>
    <property type="project" value="UniProtKB-KW"/>
</dbReference>
<accession>A0A6G3MFE2</accession>
<dbReference type="Gene3D" id="2.60.40.1170">
    <property type="entry name" value="Mu homology domain, subdomain B"/>
    <property type="match status" value="1"/>
</dbReference>
<keyword evidence="3" id="KW-0653">Protein transport</keyword>
<dbReference type="GO" id="GO:0016192">
    <property type="term" value="P:vesicle-mediated transport"/>
    <property type="evidence" value="ECO:0007669"/>
    <property type="project" value="InterPro"/>
</dbReference>
<dbReference type="Gene3D" id="3.30.450.60">
    <property type="match status" value="1"/>
</dbReference>
<dbReference type="GO" id="GO:0006886">
    <property type="term" value="P:intracellular protein transport"/>
    <property type="evidence" value="ECO:0007669"/>
    <property type="project" value="InterPro"/>
</dbReference>
<evidence type="ECO:0000256" key="2">
    <source>
        <dbReference type="ARBA" id="ARBA00022448"/>
    </source>
</evidence>
<dbReference type="InterPro" id="IPR001392">
    <property type="entry name" value="Clathrin_mu"/>
</dbReference>
<dbReference type="InterPro" id="IPR050431">
    <property type="entry name" value="Adaptor_comp_med_subunit"/>
</dbReference>
<dbReference type="SUPFAM" id="SSF64356">
    <property type="entry name" value="SNARE-like"/>
    <property type="match status" value="1"/>
</dbReference>
<evidence type="ECO:0000313" key="6">
    <source>
        <dbReference type="EMBL" id="NDJ92755.1"/>
    </source>
</evidence>
<evidence type="ECO:0000256" key="5">
    <source>
        <dbReference type="ARBA" id="ARBA00023176"/>
    </source>
</evidence>
<dbReference type="InterPro" id="IPR011012">
    <property type="entry name" value="Longin-like_dom_sf"/>
</dbReference>
<comment type="subcellular location">
    <subcellularLocation>
        <location evidence="1">Membrane</location>
        <location evidence="1">Coated pit</location>
        <topology evidence="1">Peripheral membrane protein</topology>
        <orientation evidence="1">Cytoplasmic side</orientation>
    </subcellularLocation>
</comment>
<reference evidence="6" key="1">
    <citation type="submission" date="2018-11" db="EMBL/GenBank/DDBJ databases">
        <title>Henneguya salminicola genome and transcriptome.</title>
        <authorList>
            <person name="Yahalomi D."/>
            <person name="Atkinson S.D."/>
            <person name="Neuhof M."/>
            <person name="Chang E.S."/>
            <person name="Philippe H."/>
            <person name="Cartwright P."/>
            <person name="Bartholomew J.L."/>
            <person name="Huchon D."/>
        </authorList>
    </citation>
    <scope>NUCLEOTIDE SEQUENCE</scope>
    <source>
        <strain evidence="6">Hz1</strain>
        <tissue evidence="6">Whole</tissue>
    </source>
</reference>
<dbReference type="AlphaFoldDB" id="A0A6G3MFE2"/>
<keyword evidence="5" id="KW-0168">Coated pit</keyword>
<dbReference type="SUPFAM" id="SSF49447">
    <property type="entry name" value="Second domain of Mu2 adaptin subunit (ap50) of ap2 adaptor"/>
    <property type="match status" value="1"/>
</dbReference>
<sequence>MFIGIFILNFKGDLVYAKPHREEMTKFILDLFRVNIIDQRGTTPLPPVNRIDKYNYIHMTLNDGLYIMGVIHNYANIIAALEFLKTIKNIIKYICGTVNETAISNKRFILVEILQETCSYGFPQITDLSVLKEWVFETIAKKSSKKSSNSSITNQITGQITWRKQGLKYSTHSLFLSVFEKVNVVVSATGILSTLP</sequence>
<keyword evidence="2" id="KW-0813">Transport</keyword>
<dbReference type="InterPro" id="IPR036168">
    <property type="entry name" value="AP2_Mu_C_sf"/>
</dbReference>
<organism evidence="6">
    <name type="scientific">Henneguya salminicola</name>
    <name type="common">Myxosporean</name>
    <dbReference type="NCBI Taxonomy" id="69463"/>
    <lineage>
        <taxon>Eukaryota</taxon>
        <taxon>Metazoa</taxon>
        <taxon>Cnidaria</taxon>
        <taxon>Myxozoa</taxon>
        <taxon>Myxosporea</taxon>
        <taxon>Bivalvulida</taxon>
        <taxon>Platysporina</taxon>
        <taxon>Myxobolidae</taxon>
        <taxon>Henneguya</taxon>
    </lineage>
</organism>
<dbReference type="PRINTS" id="PR00314">
    <property type="entry name" value="CLATHRINADPT"/>
</dbReference>
<dbReference type="EMBL" id="GHBP01001477">
    <property type="protein sequence ID" value="NDJ92755.1"/>
    <property type="molecule type" value="Transcribed_RNA"/>
</dbReference>
<keyword evidence="4" id="KW-0472">Membrane</keyword>
<evidence type="ECO:0000256" key="4">
    <source>
        <dbReference type="ARBA" id="ARBA00023136"/>
    </source>
</evidence>
<dbReference type="FunFam" id="3.30.450.60:FF:000002">
    <property type="entry name" value="AP-2 complex subunit mu, putative"/>
    <property type="match status" value="1"/>
</dbReference>